<keyword evidence="3" id="KW-0862">Zinc</keyword>
<comment type="caution">
    <text evidence="8">The sequence shown here is derived from an EMBL/GenBank/DDBJ whole genome shotgun (WGS) entry which is preliminary data.</text>
</comment>
<dbReference type="PANTHER" id="PTHR33248">
    <property type="entry name" value="ZINC ION-BINDING PROTEIN"/>
    <property type="match status" value="1"/>
</dbReference>
<keyword evidence="2 4" id="KW-0863">Zinc-finger</keyword>
<evidence type="ECO:0000256" key="1">
    <source>
        <dbReference type="ARBA" id="ARBA00022723"/>
    </source>
</evidence>
<keyword evidence="9" id="KW-1185">Reference proteome</keyword>
<feature type="compositionally biased region" description="Polar residues" evidence="5">
    <location>
        <begin position="16"/>
        <end position="26"/>
    </location>
</feature>
<evidence type="ECO:0000313" key="9">
    <source>
        <dbReference type="Proteomes" id="UP000289738"/>
    </source>
</evidence>
<proteinExistence type="predicted"/>
<dbReference type="EMBL" id="SDMP01000016">
    <property type="protein sequence ID" value="RYR04817.1"/>
    <property type="molecule type" value="Genomic_DNA"/>
</dbReference>
<reference evidence="8 9" key="1">
    <citation type="submission" date="2019-01" db="EMBL/GenBank/DDBJ databases">
        <title>Sequencing of cultivated peanut Arachis hypogaea provides insights into genome evolution and oil improvement.</title>
        <authorList>
            <person name="Chen X."/>
        </authorList>
    </citation>
    <scope>NUCLEOTIDE SEQUENCE [LARGE SCALE GENOMIC DNA]</scope>
    <source>
        <strain evidence="9">cv. Fuhuasheng</strain>
        <tissue evidence="8">Leaves</tissue>
    </source>
</reference>
<dbReference type="GO" id="GO:0008270">
    <property type="term" value="F:zinc ion binding"/>
    <property type="evidence" value="ECO:0007669"/>
    <property type="project" value="UniProtKB-KW"/>
</dbReference>
<keyword evidence="6" id="KW-1133">Transmembrane helix</keyword>
<gene>
    <name evidence="8" type="ORF">Ahy_B06g084588</name>
</gene>
<dbReference type="AlphaFoldDB" id="A0A444YSB7"/>
<feature type="compositionally biased region" description="Gly residues" evidence="5">
    <location>
        <begin position="1"/>
        <end position="10"/>
    </location>
</feature>
<dbReference type="Proteomes" id="UP000289738">
    <property type="component" value="Chromosome B06"/>
</dbReference>
<evidence type="ECO:0000256" key="4">
    <source>
        <dbReference type="PROSITE-ProRule" id="PRU01343"/>
    </source>
</evidence>
<keyword evidence="6" id="KW-0472">Membrane</keyword>
<evidence type="ECO:0000259" key="7">
    <source>
        <dbReference type="PROSITE" id="PS51999"/>
    </source>
</evidence>
<sequence length="150" mass="16897">MEAGNGGRIGGVSFPLNGSNGSSASMRTRRKTHEKSCFCGLKVMIKKKSGTAENPDRLFHACPRYRKGSYCNYFKWVDDDDYQGVAEGGTKKDYRTDLQVESDNDEWRLKVAWRLGNLETEVKALKLLIIFMFVVVIINVILCCLLCSSK</sequence>
<evidence type="ECO:0000256" key="5">
    <source>
        <dbReference type="SAM" id="MobiDB-lite"/>
    </source>
</evidence>
<organism evidence="8 9">
    <name type="scientific">Arachis hypogaea</name>
    <name type="common">Peanut</name>
    <dbReference type="NCBI Taxonomy" id="3818"/>
    <lineage>
        <taxon>Eukaryota</taxon>
        <taxon>Viridiplantae</taxon>
        <taxon>Streptophyta</taxon>
        <taxon>Embryophyta</taxon>
        <taxon>Tracheophyta</taxon>
        <taxon>Spermatophyta</taxon>
        <taxon>Magnoliopsida</taxon>
        <taxon>eudicotyledons</taxon>
        <taxon>Gunneridae</taxon>
        <taxon>Pentapetalae</taxon>
        <taxon>rosids</taxon>
        <taxon>fabids</taxon>
        <taxon>Fabales</taxon>
        <taxon>Fabaceae</taxon>
        <taxon>Papilionoideae</taxon>
        <taxon>50 kb inversion clade</taxon>
        <taxon>dalbergioids sensu lato</taxon>
        <taxon>Dalbergieae</taxon>
        <taxon>Pterocarpus clade</taxon>
        <taxon>Arachis</taxon>
    </lineage>
</organism>
<protein>
    <recommendedName>
        <fullName evidence="7">GRF-type domain-containing protein</fullName>
    </recommendedName>
</protein>
<evidence type="ECO:0000256" key="3">
    <source>
        <dbReference type="ARBA" id="ARBA00022833"/>
    </source>
</evidence>
<name>A0A444YSB7_ARAHY</name>
<dbReference type="InterPro" id="IPR010666">
    <property type="entry name" value="Znf_GRF"/>
</dbReference>
<feature type="domain" description="GRF-type" evidence="7">
    <location>
        <begin position="37"/>
        <end position="80"/>
    </location>
</feature>
<dbReference type="Pfam" id="PF06839">
    <property type="entry name" value="Zn_ribbon_GRF"/>
    <property type="match status" value="1"/>
</dbReference>
<accession>A0A444YSB7</accession>
<feature type="transmembrane region" description="Helical" evidence="6">
    <location>
        <begin position="127"/>
        <end position="147"/>
    </location>
</feature>
<evidence type="ECO:0000313" key="8">
    <source>
        <dbReference type="EMBL" id="RYR04817.1"/>
    </source>
</evidence>
<feature type="region of interest" description="Disordered" evidence="5">
    <location>
        <begin position="1"/>
        <end position="29"/>
    </location>
</feature>
<keyword evidence="6" id="KW-0812">Transmembrane</keyword>
<keyword evidence="1" id="KW-0479">Metal-binding</keyword>
<dbReference type="PROSITE" id="PS51999">
    <property type="entry name" value="ZF_GRF"/>
    <property type="match status" value="1"/>
</dbReference>
<evidence type="ECO:0000256" key="6">
    <source>
        <dbReference type="SAM" id="Phobius"/>
    </source>
</evidence>
<evidence type="ECO:0000256" key="2">
    <source>
        <dbReference type="ARBA" id="ARBA00022771"/>
    </source>
</evidence>